<dbReference type="OrthoDB" id="3822725at2"/>
<proteinExistence type="predicted"/>
<gene>
    <name evidence="2" type="ORF">EHW97_08585</name>
</gene>
<comment type="caution">
    <text evidence="2">The sequence shown here is derived from an EMBL/GenBank/DDBJ whole genome shotgun (WGS) entry which is preliminary data.</text>
</comment>
<evidence type="ECO:0000313" key="2">
    <source>
        <dbReference type="EMBL" id="RQN07806.1"/>
    </source>
</evidence>
<feature type="transmembrane region" description="Helical" evidence="1">
    <location>
        <begin position="69"/>
        <end position="87"/>
    </location>
</feature>
<organism evidence="2 3">
    <name type="scientific">Aeromicrobium camelliae</name>
    <dbReference type="NCBI Taxonomy" id="1538144"/>
    <lineage>
        <taxon>Bacteria</taxon>
        <taxon>Bacillati</taxon>
        <taxon>Actinomycetota</taxon>
        <taxon>Actinomycetes</taxon>
        <taxon>Propionibacteriales</taxon>
        <taxon>Nocardioidaceae</taxon>
        <taxon>Aeromicrobium</taxon>
    </lineage>
</organism>
<accession>A0A3N6WJQ2</accession>
<protein>
    <submittedName>
        <fullName evidence="2">ABC transporter permease</fullName>
    </submittedName>
</protein>
<feature type="transmembrane region" description="Helical" evidence="1">
    <location>
        <begin position="234"/>
        <end position="257"/>
    </location>
</feature>
<keyword evidence="1" id="KW-0472">Membrane</keyword>
<feature type="transmembrane region" description="Helical" evidence="1">
    <location>
        <begin position="158"/>
        <end position="176"/>
    </location>
</feature>
<dbReference type="EMBL" id="RQJX01000010">
    <property type="protein sequence ID" value="RQN07806.1"/>
    <property type="molecule type" value="Genomic_DNA"/>
</dbReference>
<evidence type="ECO:0000256" key="1">
    <source>
        <dbReference type="SAM" id="Phobius"/>
    </source>
</evidence>
<evidence type="ECO:0000313" key="3">
    <source>
        <dbReference type="Proteomes" id="UP000275225"/>
    </source>
</evidence>
<name>A0A3N6WJQ2_9ACTN</name>
<dbReference type="AlphaFoldDB" id="A0A3N6WJQ2"/>
<keyword evidence="3" id="KW-1185">Reference proteome</keyword>
<feature type="transmembrane region" description="Helical" evidence="1">
    <location>
        <begin position="36"/>
        <end position="57"/>
    </location>
</feature>
<keyword evidence="1" id="KW-0812">Transmembrane</keyword>
<feature type="transmembrane region" description="Helical" evidence="1">
    <location>
        <begin position="108"/>
        <end position="138"/>
    </location>
</feature>
<feature type="transmembrane region" description="Helical" evidence="1">
    <location>
        <begin position="183"/>
        <end position="204"/>
    </location>
</feature>
<sequence length="262" mass="28507">MSTTTYSIDTQRPGVSFGRLIAVEFRKSFDTRAGRWFTGVVVALAFAAMLIQALLFVEGFQDLNDFTMVGNGVIGFFIPIIPILLVTQEWGQRTALVTFTLEPRRMRVVIAKLIASVLVVLGVLVVALAIAALGTALAGGVRGFDVDWSLSAEMLRNVFIGNLIAAILGFALAMLIMSTPGAIVTYFIYMFAVPTVLEVAAAFLDWFADVRPWIDFASAQTPLFSTGGPSGEQWGQLLVSSLIWLVLPLVLGVWRLLKTEVK</sequence>
<dbReference type="RefSeq" id="WP_124236757.1">
    <property type="nucleotide sequence ID" value="NZ_JBHUFI010000019.1"/>
</dbReference>
<dbReference type="Proteomes" id="UP000275225">
    <property type="component" value="Unassembled WGS sequence"/>
</dbReference>
<reference evidence="2 3" key="1">
    <citation type="submission" date="2018-11" db="EMBL/GenBank/DDBJ databases">
        <authorList>
            <person name="Li F."/>
        </authorList>
    </citation>
    <scope>NUCLEOTIDE SEQUENCE [LARGE SCALE GENOMIC DNA]</scope>
    <source>
        <strain evidence="2 3">YS17T</strain>
    </source>
</reference>
<keyword evidence="1" id="KW-1133">Transmembrane helix</keyword>